<dbReference type="CDD" id="cd04433">
    <property type="entry name" value="AFD_class_I"/>
    <property type="match status" value="1"/>
</dbReference>
<organism evidence="3 4">
    <name type="scientific">Protaetiibacter mangrovi</name>
    <dbReference type="NCBI Taxonomy" id="2970926"/>
    <lineage>
        <taxon>Bacteria</taxon>
        <taxon>Bacillati</taxon>
        <taxon>Actinomycetota</taxon>
        <taxon>Actinomycetes</taxon>
        <taxon>Micrococcales</taxon>
        <taxon>Microbacteriaceae</taxon>
        <taxon>Protaetiibacter</taxon>
    </lineage>
</organism>
<dbReference type="PANTHER" id="PTHR43767:SF10">
    <property type="entry name" value="SURFACTIN SYNTHASE SUBUNIT 1"/>
    <property type="match status" value="1"/>
</dbReference>
<dbReference type="Gene3D" id="3.30.300.30">
    <property type="match status" value="1"/>
</dbReference>
<dbReference type="SUPFAM" id="SSF56801">
    <property type="entry name" value="Acetyl-CoA synthetase-like"/>
    <property type="match status" value="1"/>
</dbReference>
<dbReference type="EMBL" id="JANTHX010000007">
    <property type="protein sequence ID" value="MCS0499938.1"/>
    <property type="molecule type" value="Genomic_DNA"/>
</dbReference>
<dbReference type="PROSITE" id="PS00455">
    <property type="entry name" value="AMP_BINDING"/>
    <property type="match status" value="1"/>
</dbReference>
<accession>A0ABT1ZGV1</accession>
<evidence type="ECO:0000313" key="4">
    <source>
        <dbReference type="Proteomes" id="UP001205337"/>
    </source>
</evidence>
<evidence type="ECO:0000256" key="1">
    <source>
        <dbReference type="SAM" id="MobiDB-lite"/>
    </source>
</evidence>
<dbReference type="InterPro" id="IPR050237">
    <property type="entry name" value="ATP-dep_AMP-bd_enzyme"/>
</dbReference>
<name>A0ABT1ZGV1_9MICO</name>
<evidence type="ECO:0000313" key="3">
    <source>
        <dbReference type="EMBL" id="MCS0499938.1"/>
    </source>
</evidence>
<dbReference type="InterPro" id="IPR020845">
    <property type="entry name" value="AMP-binding_CS"/>
</dbReference>
<dbReference type="GO" id="GO:0016874">
    <property type="term" value="F:ligase activity"/>
    <property type="evidence" value="ECO:0007669"/>
    <property type="project" value="UniProtKB-KW"/>
</dbReference>
<comment type="caution">
    <text evidence="3">The sequence shown here is derived from an EMBL/GenBank/DDBJ whole genome shotgun (WGS) entry which is preliminary data.</text>
</comment>
<keyword evidence="4" id="KW-1185">Reference proteome</keyword>
<protein>
    <submittedName>
        <fullName evidence="3">Long-chain fatty acid--CoA ligase</fullName>
    </submittedName>
</protein>
<dbReference type="PANTHER" id="PTHR43767">
    <property type="entry name" value="LONG-CHAIN-FATTY-ACID--COA LIGASE"/>
    <property type="match status" value="1"/>
</dbReference>
<keyword evidence="3" id="KW-0436">Ligase</keyword>
<feature type="domain" description="AMP-dependent synthetase/ligase" evidence="2">
    <location>
        <begin position="11"/>
        <end position="341"/>
    </location>
</feature>
<dbReference type="RefSeq" id="WP_258799026.1">
    <property type="nucleotide sequence ID" value="NZ_JANTHX010000007.1"/>
</dbReference>
<feature type="region of interest" description="Disordered" evidence="1">
    <location>
        <begin position="279"/>
        <end position="308"/>
    </location>
</feature>
<dbReference type="InterPro" id="IPR000873">
    <property type="entry name" value="AMP-dep_synth/lig_dom"/>
</dbReference>
<sequence>MPDPNPFLLLERNARDDPRGLFLRTADDSITNADAVILAKQIAFELRRLGLAAGDVVAIDLPDRLGALFTWAVYHEAAISTVLPPGTRPDAAVPVRWLVSNHESAQHGDARSVHVDARFLQLVSENPYGIRPSEAAVDTLRIVFSSGTTGTPKAMAMGRHLERVFGAALPSWFAGGPVLSLMDLGTAAGIGELYLAVTAGQPYLCAGGAAPAEIIRLIRSAEVATLKGSPHKILALLDELEAEGGTLPSLTTVAISGTSMPAAAAERLRRSAPGCTVRINYGSTEAGGATSRRDASDDPADVGHPVPGTVLEIVDDRDQPVDPGTEGWIRYRSPGMAHGYLGDPEASARAFRDGWFHPGDRGVLRADGGLTLRTRTTDLLNAGGIKVDAARIDHVAQQVAGVVDAASFDVGTASGLREIALAVVVDGAFDTETLLESLRAEFGHAAPTVVARMDAIPRTATGKPLRRVLSDRLSAG</sequence>
<reference evidence="3 4" key="1">
    <citation type="submission" date="2022-08" db="EMBL/GenBank/DDBJ databases">
        <authorList>
            <person name="Li F."/>
        </authorList>
    </citation>
    <scope>NUCLEOTIDE SEQUENCE [LARGE SCALE GENOMIC DNA]</scope>
    <source>
        <strain evidence="3 4">10F1B-8-1</strain>
    </source>
</reference>
<dbReference type="InterPro" id="IPR045851">
    <property type="entry name" value="AMP-bd_C_sf"/>
</dbReference>
<dbReference type="Pfam" id="PF00501">
    <property type="entry name" value="AMP-binding"/>
    <property type="match status" value="1"/>
</dbReference>
<evidence type="ECO:0000259" key="2">
    <source>
        <dbReference type="Pfam" id="PF00501"/>
    </source>
</evidence>
<dbReference type="Proteomes" id="UP001205337">
    <property type="component" value="Unassembled WGS sequence"/>
</dbReference>
<gene>
    <name evidence="3" type="ORF">NUH29_10300</name>
</gene>
<dbReference type="InterPro" id="IPR042099">
    <property type="entry name" value="ANL_N_sf"/>
</dbReference>
<proteinExistence type="predicted"/>
<dbReference type="Gene3D" id="3.40.50.12780">
    <property type="entry name" value="N-terminal domain of ligase-like"/>
    <property type="match status" value="1"/>
</dbReference>